<dbReference type="RefSeq" id="WP_004332286.1">
    <property type="nucleotide sequence ID" value="NZ_AMXE01000001.1"/>
</dbReference>
<protein>
    <recommendedName>
        <fullName evidence="1">Glycosyltransferase subfamily 4-like N-terminal domain-containing protein</fullName>
    </recommendedName>
</protein>
<dbReference type="OrthoDB" id="9794575at2"/>
<name>N6Y8H0_THAL4</name>
<dbReference type="STRING" id="1123367.GCA_000621305_02024"/>
<dbReference type="Pfam" id="PF13579">
    <property type="entry name" value="Glyco_trans_4_4"/>
    <property type="match status" value="1"/>
</dbReference>
<dbReference type="SUPFAM" id="SSF53756">
    <property type="entry name" value="UDP-Glycosyltransferase/glycogen phosphorylase"/>
    <property type="match status" value="1"/>
</dbReference>
<dbReference type="GO" id="GO:0016757">
    <property type="term" value="F:glycosyltransferase activity"/>
    <property type="evidence" value="ECO:0007669"/>
    <property type="project" value="UniProtKB-ARBA"/>
</dbReference>
<evidence type="ECO:0000259" key="1">
    <source>
        <dbReference type="Pfam" id="PF13579"/>
    </source>
</evidence>
<evidence type="ECO:0000313" key="3">
    <source>
        <dbReference type="Proteomes" id="UP000013232"/>
    </source>
</evidence>
<dbReference type="eggNOG" id="COG0438">
    <property type="taxonomic scope" value="Bacteria"/>
</dbReference>
<dbReference type="Proteomes" id="UP000013232">
    <property type="component" value="Unassembled WGS sequence"/>
</dbReference>
<accession>N6Y8H0</accession>
<dbReference type="EMBL" id="AMXE01000001">
    <property type="protein sequence ID" value="ENO90591.1"/>
    <property type="molecule type" value="Genomic_DNA"/>
</dbReference>
<dbReference type="Gene3D" id="3.40.50.2000">
    <property type="entry name" value="Glycogen Phosphorylase B"/>
    <property type="match status" value="2"/>
</dbReference>
<proteinExistence type="predicted"/>
<keyword evidence="3" id="KW-1185">Reference proteome</keyword>
<feature type="domain" description="Glycosyltransferase subfamily 4-like N-terminal" evidence="1">
    <location>
        <begin position="21"/>
        <end position="191"/>
    </location>
</feature>
<dbReference type="AlphaFoldDB" id="N6Y8H0"/>
<organism evidence="2 3">
    <name type="scientific">Thauera linaloolentis (strain DSM 12138 / JCM 21573 / CCUG 41526 / CIP 105981 / IAM 15112 / NBRC 102519 / 47Lol)</name>
    <dbReference type="NCBI Taxonomy" id="1123367"/>
    <lineage>
        <taxon>Bacteria</taxon>
        <taxon>Pseudomonadati</taxon>
        <taxon>Pseudomonadota</taxon>
        <taxon>Betaproteobacteria</taxon>
        <taxon>Rhodocyclales</taxon>
        <taxon>Zoogloeaceae</taxon>
        <taxon>Thauera</taxon>
    </lineage>
</organism>
<reference evidence="2 3" key="1">
    <citation type="submission" date="2012-09" db="EMBL/GenBank/DDBJ databases">
        <title>Draft Genome Sequences of 6 Strains from Genus Thauera.</title>
        <authorList>
            <person name="Liu B."/>
            <person name="Shapleigh J.P."/>
            <person name="Frostegard A.H."/>
        </authorList>
    </citation>
    <scope>NUCLEOTIDE SEQUENCE [LARGE SCALE GENOMIC DNA]</scope>
    <source>
        <strain evidence="3">47Lol / DSM 12138</strain>
    </source>
</reference>
<dbReference type="InterPro" id="IPR028098">
    <property type="entry name" value="Glyco_trans_4-like_N"/>
</dbReference>
<sequence length="415" mass="46283">MKRLLMIAFHFPPLAGSSGIQRTLRFARYLPDNGWEPIILSAHPRAYERTSDDQLQDMAPGLRVVRAQAWDTARHFAIGGRYIGALARPDRWLSWKYDAVRQGMRLIRELRPDAIWSTYPIATAHLIGLALHRRSGLPWVADFRDPMAQDGYPKDPATWHSFARIESQALTAATASTFTTPSALALYRQRYPQLVNSTHLLENGYDEETFSATSGQASGVLNPGRLTLLHSGIVYPSERDPRTLFAALEWLKQSDLETYAQLRIRFRAPVHDALLHELARHHGVEDAIEVFPAIPYREALAEMLQADALLILQAGNCNAQIPAKLYEYMRARRPMLALTDPAGDTGITCRNAGIDAIAPLDDRHAIAALLTRFYKNPNSGTHASEAAIINASRQGRTQELARILHAASNVSDKNA</sequence>
<gene>
    <name evidence="2" type="ORF">C666_00155</name>
</gene>
<comment type="caution">
    <text evidence="2">The sequence shown here is derived from an EMBL/GenBank/DDBJ whole genome shotgun (WGS) entry which is preliminary data.</text>
</comment>
<evidence type="ECO:0000313" key="2">
    <source>
        <dbReference type="EMBL" id="ENO90591.1"/>
    </source>
</evidence>